<dbReference type="EMBL" id="JABVEC010000051">
    <property type="protein sequence ID" value="MBC6470905.1"/>
    <property type="molecule type" value="Genomic_DNA"/>
</dbReference>
<feature type="region of interest" description="Disordered" evidence="1">
    <location>
        <begin position="80"/>
        <end position="103"/>
    </location>
</feature>
<accession>A0ABR7M2F7</accession>
<evidence type="ECO:0000313" key="4">
    <source>
        <dbReference type="EMBL" id="MBC6470905.1"/>
    </source>
</evidence>
<feature type="signal peptide" evidence="2">
    <location>
        <begin position="1"/>
        <end position="22"/>
    </location>
</feature>
<evidence type="ECO:0000256" key="2">
    <source>
        <dbReference type="SAM" id="SignalP"/>
    </source>
</evidence>
<comment type="caution">
    <text evidence="4">The sequence shown here is derived from an EMBL/GenBank/DDBJ whole genome shotgun (WGS) entry which is preliminary data.</text>
</comment>
<proteinExistence type="predicted"/>
<dbReference type="InterPro" id="IPR005490">
    <property type="entry name" value="LD_TPept_cat_dom"/>
</dbReference>
<dbReference type="Pfam" id="PF03734">
    <property type="entry name" value="YkuD"/>
    <property type="match status" value="1"/>
</dbReference>
<evidence type="ECO:0000313" key="5">
    <source>
        <dbReference type="Proteomes" id="UP000805614"/>
    </source>
</evidence>
<gene>
    <name evidence="4" type="ORF">HKK74_36260</name>
</gene>
<dbReference type="PANTHER" id="PTHR38589:SF1">
    <property type="entry name" value="BLR0621 PROTEIN"/>
    <property type="match status" value="1"/>
</dbReference>
<protein>
    <recommendedName>
        <fullName evidence="3">L,D-TPase catalytic domain-containing protein</fullName>
    </recommendedName>
</protein>
<dbReference type="PANTHER" id="PTHR38589">
    <property type="entry name" value="BLR0621 PROTEIN"/>
    <property type="match status" value="1"/>
</dbReference>
<feature type="chain" id="PRO_5047327153" description="L,D-TPase catalytic domain-containing protein" evidence="2">
    <location>
        <begin position="23"/>
        <end position="230"/>
    </location>
</feature>
<dbReference type="RefSeq" id="WP_187247942.1">
    <property type="nucleotide sequence ID" value="NZ_BAAAOK010000005.1"/>
</dbReference>
<organism evidence="4 5">
    <name type="scientific">Actinomadura alba</name>
    <dbReference type="NCBI Taxonomy" id="406431"/>
    <lineage>
        <taxon>Bacteria</taxon>
        <taxon>Bacillati</taxon>
        <taxon>Actinomycetota</taxon>
        <taxon>Actinomycetes</taxon>
        <taxon>Streptosporangiales</taxon>
        <taxon>Thermomonosporaceae</taxon>
        <taxon>Actinomadura</taxon>
    </lineage>
</organism>
<sequence>MLISIMLAGGAALAVPAPSAQAATTDPCADTGNGKLRYSTGTARHLVFAVSPGYSSNKVVVTECVKAGDSWEKVSVTSGRAGRNGFAEPGEKREGDGKSPTGSYVLSEAFGVRDPGTGLPYRRLSGSGDCWGSTSGKSDYNQYYSGTCRSTDEDLSQIMRQGAYRQAVVIDYNRPEAVDGHGSAIFLHVGGVMPTAGCISIEKPKLRAIMRTLVKGDRIIMGPRAALFRS</sequence>
<keyword evidence="5" id="KW-1185">Reference proteome</keyword>
<reference evidence="4 5" key="1">
    <citation type="submission" date="2020-06" db="EMBL/GenBank/DDBJ databases">
        <title>Actinomadura xiongansis sp. nov., isolated from soil of Baiyangdian.</title>
        <authorList>
            <person name="Zhang X."/>
        </authorList>
    </citation>
    <scope>NUCLEOTIDE SEQUENCE [LARGE SCALE GENOMIC DNA]</scope>
    <source>
        <strain evidence="4 5">HBUM206468</strain>
    </source>
</reference>
<keyword evidence="2" id="KW-0732">Signal</keyword>
<feature type="domain" description="L,D-TPase catalytic" evidence="3">
    <location>
        <begin position="74"/>
        <end position="220"/>
    </location>
</feature>
<evidence type="ECO:0000259" key="3">
    <source>
        <dbReference type="Pfam" id="PF03734"/>
    </source>
</evidence>
<name>A0ABR7M2F7_9ACTN</name>
<evidence type="ECO:0000256" key="1">
    <source>
        <dbReference type="SAM" id="MobiDB-lite"/>
    </source>
</evidence>
<dbReference type="Proteomes" id="UP000805614">
    <property type="component" value="Unassembled WGS sequence"/>
</dbReference>